<gene>
    <name evidence="1" type="ORF">DPX16_11780</name>
</gene>
<dbReference type="Proteomes" id="UP000281406">
    <property type="component" value="Unassembled WGS sequence"/>
</dbReference>
<sequence length="275" mass="30235">MKHLNHLNLFQPVATQERFDMERQGEKRSAKRGREEAVIVGSEQLISFKACSCEGGGNVCVSRYVCGQPHGADTSLWDLPSPAQSTQTKPRDQSILQYKQSSRALLASLKLRGFDDEKQLSVLASENELFENIMREQSALVQRHKSTEWITLRESTQTTKAPRSLASPAFLTLKEKWQTVSALVKKSTSPHNCRRSLLLLQGILAHPVAFSAAIIPKELRPLLSNLSLSTDVQPIRSLVSPSPSVQAEPEKSMAVLILEGSTGQQMPVTGGLPGP</sequence>
<reference evidence="1 2" key="1">
    <citation type="submission" date="2018-10" db="EMBL/GenBank/DDBJ databases">
        <title>Genome assembly for a Yunnan-Guizhou Plateau 3E fish, Anabarilius grahami (Regan), and its evolutionary and genetic applications.</title>
        <authorList>
            <person name="Jiang W."/>
        </authorList>
    </citation>
    <scope>NUCLEOTIDE SEQUENCE [LARGE SCALE GENOMIC DNA]</scope>
    <source>
        <strain evidence="1">AG-KIZ</strain>
        <tissue evidence="1">Muscle</tissue>
    </source>
</reference>
<organism evidence="1 2">
    <name type="scientific">Anabarilius grahami</name>
    <name type="common">Kanglang fish</name>
    <name type="synonym">Barilius grahami</name>
    <dbReference type="NCBI Taxonomy" id="495550"/>
    <lineage>
        <taxon>Eukaryota</taxon>
        <taxon>Metazoa</taxon>
        <taxon>Chordata</taxon>
        <taxon>Craniata</taxon>
        <taxon>Vertebrata</taxon>
        <taxon>Euteleostomi</taxon>
        <taxon>Actinopterygii</taxon>
        <taxon>Neopterygii</taxon>
        <taxon>Teleostei</taxon>
        <taxon>Ostariophysi</taxon>
        <taxon>Cypriniformes</taxon>
        <taxon>Xenocyprididae</taxon>
        <taxon>Xenocypridinae</taxon>
        <taxon>Xenocypridinae incertae sedis</taxon>
        <taxon>Anabarilius</taxon>
    </lineage>
</organism>
<dbReference type="EMBL" id="RJVU01006614">
    <property type="protein sequence ID" value="ROL54605.1"/>
    <property type="molecule type" value="Genomic_DNA"/>
</dbReference>
<comment type="caution">
    <text evidence="1">The sequence shown here is derived from an EMBL/GenBank/DDBJ whole genome shotgun (WGS) entry which is preliminary data.</text>
</comment>
<dbReference type="AlphaFoldDB" id="A0A3N0Z839"/>
<evidence type="ECO:0000313" key="1">
    <source>
        <dbReference type="EMBL" id="ROL54605.1"/>
    </source>
</evidence>
<protein>
    <submittedName>
        <fullName evidence="1">Uncharacterized protein</fullName>
    </submittedName>
</protein>
<name>A0A3N0Z839_ANAGA</name>
<proteinExistence type="predicted"/>
<evidence type="ECO:0000313" key="2">
    <source>
        <dbReference type="Proteomes" id="UP000281406"/>
    </source>
</evidence>
<keyword evidence="2" id="KW-1185">Reference proteome</keyword>
<accession>A0A3N0Z839</accession>